<dbReference type="Proteomes" id="UP000266861">
    <property type="component" value="Unassembled WGS sequence"/>
</dbReference>
<sequence length="211" mass="23752">MCQVTNRKGKKKGIQNLQYSDEFTNFLTILRIISPRALDLFRQNLGGCNIQNIRLCTRSNVLKNPDLCFENVVRFKRFLDSINYTGPIAVMSDNTKLKPRLRYSSQLGCIISSTLSQEEVEINIYNDIPKVIKSIKDNKAIANYVRVYILQVPLPKFPPVIVTLISNNGKDSAETITNLYLYKKSILEIAPQLNISILSIGSDGAASEFCA</sequence>
<dbReference type="STRING" id="1348612.A0A397GVQ9"/>
<evidence type="ECO:0000313" key="1">
    <source>
        <dbReference type="EMBL" id="RHZ55112.1"/>
    </source>
</evidence>
<evidence type="ECO:0000313" key="2">
    <source>
        <dbReference type="Proteomes" id="UP000266861"/>
    </source>
</evidence>
<dbReference type="OrthoDB" id="2436145at2759"/>
<dbReference type="AlphaFoldDB" id="A0A397GVQ9"/>
<comment type="caution">
    <text evidence="1">The sequence shown here is derived from an EMBL/GenBank/DDBJ whole genome shotgun (WGS) entry which is preliminary data.</text>
</comment>
<name>A0A397GVQ9_9GLOM</name>
<gene>
    <name evidence="1" type="ORF">Glove_420g91</name>
</gene>
<proteinExistence type="predicted"/>
<accession>A0A397GVQ9</accession>
<keyword evidence="2" id="KW-1185">Reference proteome</keyword>
<protein>
    <submittedName>
        <fullName evidence="1">Uncharacterized protein</fullName>
    </submittedName>
</protein>
<reference evidence="1 2" key="1">
    <citation type="submission" date="2018-08" db="EMBL/GenBank/DDBJ databases">
        <title>Genome and evolution of the arbuscular mycorrhizal fungus Diversispora epigaea (formerly Glomus versiforme) and its bacterial endosymbionts.</title>
        <authorList>
            <person name="Sun X."/>
            <person name="Fei Z."/>
            <person name="Harrison M."/>
        </authorList>
    </citation>
    <scope>NUCLEOTIDE SEQUENCE [LARGE SCALE GENOMIC DNA]</scope>
    <source>
        <strain evidence="1 2">IT104</strain>
    </source>
</reference>
<dbReference type="EMBL" id="PQFF01000372">
    <property type="protein sequence ID" value="RHZ55112.1"/>
    <property type="molecule type" value="Genomic_DNA"/>
</dbReference>
<organism evidence="1 2">
    <name type="scientific">Diversispora epigaea</name>
    <dbReference type="NCBI Taxonomy" id="1348612"/>
    <lineage>
        <taxon>Eukaryota</taxon>
        <taxon>Fungi</taxon>
        <taxon>Fungi incertae sedis</taxon>
        <taxon>Mucoromycota</taxon>
        <taxon>Glomeromycotina</taxon>
        <taxon>Glomeromycetes</taxon>
        <taxon>Diversisporales</taxon>
        <taxon>Diversisporaceae</taxon>
        <taxon>Diversispora</taxon>
    </lineage>
</organism>